<dbReference type="STRING" id="460384.SAMN05216313_1608"/>
<evidence type="ECO:0000313" key="3">
    <source>
        <dbReference type="Proteomes" id="UP000198508"/>
    </source>
</evidence>
<gene>
    <name evidence="2" type="ORF">SAMN05216313_1608</name>
</gene>
<feature type="transmembrane region" description="Helical" evidence="1">
    <location>
        <begin position="268"/>
        <end position="290"/>
    </location>
</feature>
<name>A0A1I0KAU9_9FIRM</name>
<organism evidence="2 3">
    <name type="scientific">Enterocloster lavalensis</name>
    <dbReference type="NCBI Taxonomy" id="460384"/>
    <lineage>
        <taxon>Bacteria</taxon>
        <taxon>Bacillati</taxon>
        <taxon>Bacillota</taxon>
        <taxon>Clostridia</taxon>
        <taxon>Lachnospirales</taxon>
        <taxon>Lachnospiraceae</taxon>
        <taxon>Enterocloster</taxon>
    </lineage>
</organism>
<evidence type="ECO:0000313" key="2">
    <source>
        <dbReference type="EMBL" id="SEU21302.1"/>
    </source>
</evidence>
<keyword evidence="1" id="KW-0812">Transmembrane</keyword>
<reference evidence="3" key="1">
    <citation type="submission" date="2016-10" db="EMBL/GenBank/DDBJ databases">
        <authorList>
            <person name="Varghese N."/>
            <person name="Submissions S."/>
        </authorList>
    </citation>
    <scope>NUCLEOTIDE SEQUENCE [LARGE SCALE GENOMIC DNA]</scope>
    <source>
        <strain evidence="3">NLAE-zl-G277</strain>
    </source>
</reference>
<protein>
    <submittedName>
        <fullName evidence="2">Uncharacterized protein</fullName>
    </submittedName>
</protein>
<proteinExistence type="predicted"/>
<dbReference type="GeneID" id="93279248"/>
<keyword evidence="3" id="KW-1185">Reference proteome</keyword>
<keyword evidence="1" id="KW-0472">Membrane</keyword>
<dbReference type="Proteomes" id="UP000198508">
    <property type="component" value="Unassembled WGS sequence"/>
</dbReference>
<dbReference type="RefSeq" id="WP_092371866.1">
    <property type="nucleotide sequence ID" value="NZ_DAINWJ010000294.1"/>
</dbReference>
<dbReference type="Pfam" id="PF11193">
    <property type="entry name" value="DUF2812"/>
    <property type="match status" value="1"/>
</dbReference>
<feature type="transmembrane region" description="Helical" evidence="1">
    <location>
        <begin position="206"/>
        <end position="227"/>
    </location>
</feature>
<feature type="transmembrane region" description="Helical" evidence="1">
    <location>
        <begin position="160"/>
        <end position="185"/>
    </location>
</feature>
<evidence type="ECO:0000256" key="1">
    <source>
        <dbReference type="SAM" id="Phobius"/>
    </source>
</evidence>
<sequence>MKNTMRRMENITFYDPAGIARHLEKMAARGWMLESCSNFTWRYRRISPAKLHFAVTYFPQASDFDPEPSEQQRTFREFCEMAGWKHVVSWAQMQIFVNERENPVPMETDALVQVQTIHKAMKKNYLPSQLLLLAVSLLNAGLLIHTLITNPLYVLSSNSSLFTGSCWTLMLVLCSAEIWAYYHWYHRAKKAAEQNGEFLETRRYRGFKWVILILMLCALAFWLLSMADGRQRMIGIAALLYVVVLMVLVNGVKVLLKHKKVRAGINRTATIASCFVLSFALMGGLTYFVARFVGSGKPEKGPAGVYEFHGQTWYLYDDPLPLTIEDMMETDSSGYSREWTERSSVFLSQYEARQRGKLGEKHLTDLEYTITKVKVPAIFDLCRDSLMERYADRRGPEEFRDYYRYEPQDPALWGANEVYRRYSGDIALDSYLVCWGEKIVEITFYWEANAGQIEIAAEKLRDV</sequence>
<feature type="transmembrane region" description="Helical" evidence="1">
    <location>
        <begin position="233"/>
        <end position="256"/>
    </location>
</feature>
<feature type="transmembrane region" description="Helical" evidence="1">
    <location>
        <begin position="130"/>
        <end position="148"/>
    </location>
</feature>
<dbReference type="AlphaFoldDB" id="A0A1I0KAU9"/>
<dbReference type="EMBL" id="FOIM01000060">
    <property type="protein sequence ID" value="SEU21302.1"/>
    <property type="molecule type" value="Genomic_DNA"/>
</dbReference>
<dbReference type="InterPro" id="IPR021359">
    <property type="entry name" value="DUF2812"/>
</dbReference>
<keyword evidence="1" id="KW-1133">Transmembrane helix</keyword>
<accession>A0A1I0KAU9</accession>